<name>A0A0J6X0D4_9FIRM</name>
<dbReference type="InterPro" id="IPR050259">
    <property type="entry name" value="SDR"/>
</dbReference>
<gene>
    <name evidence="3" type="ORF">AB840_01515</name>
</gene>
<dbReference type="NCBIfam" id="NF005559">
    <property type="entry name" value="PRK07231.1"/>
    <property type="match status" value="1"/>
</dbReference>
<reference evidence="3 4" key="1">
    <citation type="submission" date="2015-06" db="EMBL/GenBank/DDBJ databases">
        <title>Draft genome sequence of beer spoilage bacterium Megasphaera cerevisiae type strain 20462.</title>
        <authorList>
            <person name="Kutumbaka K."/>
            <person name="Pasmowitz J."/>
            <person name="Mategko J."/>
            <person name="Reyes D."/>
            <person name="Friedrich A."/>
            <person name="Han S."/>
            <person name="Martens-Habbena W."/>
            <person name="Neal-McKinney J."/>
            <person name="Janagama H.K."/>
            <person name="Nadala C."/>
            <person name="Samadpour M."/>
        </authorList>
    </citation>
    <scope>NUCLEOTIDE SEQUENCE [LARGE SCALE GENOMIC DNA]</scope>
    <source>
        <strain evidence="3 4">DSM 20462</strain>
    </source>
</reference>
<dbReference type="InParanoid" id="A0A0J6X0D4"/>
<keyword evidence="2" id="KW-0560">Oxidoreductase</keyword>
<evidence type="ECO:0000256" key="1">
    <source>
        <dbReference type="ARBA" id="ARBA00006484"/>
    </source>
</evidence>
<evidence type="ECO:0000256" key="2">
    <source>
        <dbReference type="ARBA" id="ARBA00023002"/>
    </source>
</evidence>
<evidence type="ECO:0008006" key="5">
    <source>
        <dbReference type="Google" id="ProtNLM"/>
    </source>
</evidence>
<proteinExistence type="inferred from homology"/>
<evidence type="ECO:0000313" key="4">
    <source>
        <dbReference type="Proteomes" id="UP000036503"/>
    </source>
</evidence>
<evidence type="ECO:0000313" key="3">
    <source>
        <dbReference type="EMBL" id="KMO87607.1"/>
    </source>
</evidence>
<keyword evidence="4" id="KW-1185">Reference proteome</keyword>
<dbReference type="PATRIC" id="fig|1122219.3.peg.1104"/>
<dbReference type="CDD" id="cd05233">
    <property type="entry name" value="SDR_c"/>
    <property type="match status" value="1"/>
</dbReference>
<dbReference type="STRING" id="39029.BSR42_01170"/>
<dbReference type="PANTHER" id="PTHR42879:SF2">
    <property type="entry name" value="3-OXOACYL-[ACYL-CARRIER-PROTEIN] REDUCTASE FABG"/>
    <property type="match status" value="1"/>
</dbReference>
<dbReference type="FunFam" id="3.40.50.720:FF:000084">
    <property type="entry name" value="Short-chain dehydrogenase reductase"/>
    <property type="match status" value="1"/>
</dbReference>
<dbReference type="PRINTS" id="PR00080">
    <property type="entry name" value="SDRFAMILY"/>
</dbReference>
<dbReference type="Pfam" id="PF13561">
    <property type="entry name" value="adh_short_C2"/>
    <property type="match status" value="1"/>
</dbReference>
<accession>A0A0J6X0D4</accession>
<dbReference type="EMBL" id="LEKT01000003">
    <property type="protein sequence ID" value="KMO87607.1"/>
    <property type="molecule type" value="Genomic_DNA"/>
</dbReference>
<dbReference type="GO" id="GO:0008206">
    <property type="term" value="P:bile acid metabolic process"/>
    <property type="evidence" value="ECO:0007669"/>
    <property type="project" value="UniProtKB-ARBA"/>
</dbReference>
<dbReference type="PANTHER" id="PTHR42879">
    <property type="entry name" value="3-OXOACYL-(ACYL-CARRIER-PROTEIN) REDUCTASE"/>
    <property type="match status" value="1"/>
</dbReference>
<dbReference type="PRINTS" id="PR00081">
    <property type="entry name" value="GDHRDH"/>
</dbReference>
<dbReference type="GO" id="GO:0016491">
    <property type="term" value="F:oxidoreductase activity"/>
    <property type="evidence" value="ECO:0007669"/>
    <property type="project" value="UniProtKB-KW"/>
</dbReference>
<organism evidence="3 4">
    <name type="scientific">Megasphaera cerevisiae DSM 20462</name>
    <dbReference type="NCBI Taxonomy" id="1122219"/>
    <lineage>
        <taxon>Bacteria</taxon>
        <taxon>Bacillati</taxon>
        <taxon>Bacillota</taxon>
        <taxon>Negativicutes</taxon>
        <taxon>Veillonellales</taxon>
        <taxon>Veillonellaceae</taxon>
        <taxon>Megasphaera</taxon>
    </lineage>
</organism>
<dbReference type="InterPro" id="IPR036291">
    <property type="entry name" value="NAD(P)-bd_dom_sf"/>
</dbReference>
<comment type="similarity">
    <text evidence="1">Belongs to the short-chain dehydrogenases/reductases (SDR) family.</text>
</comment>
<sequence>MAAKLVGQTALVTGGGRGIGLGITTCLIREGAKVIIAGRTSNVFSISETLGDNVIPCQIDISDCASVRKTISPILEKLGGVDILVNNAGISRLCQFMDLSEEILDQHVKTNVLGAVYCTKLAIPYMVGHNYGRIINISSVTGPFVADPGDCAYALTKAALIGFTKSLSVEFAAHNITVNAICPGYVLSDMVKGSASISNPQNPQQILDDIAGSIPLGRLGTPRDIGELAVFLASEDAAYITGQAIIIDGGNSIPETISMGLRT</sequence>
<dbReference type="Proteomes" id="UP000036503">
    <property type="component" value="Unassembled WGS sequence"/>
</dbReference>
<dbReference type="AlphaFoldDB" id="A0A0J6X0D4"/>
<dbReference type="SUPFAM" id="SSF51735">
    <property type="entry name" value="NAD(P)-binding Rossmann-fold domains"/>
    <property type="match status" value="1"/>
</dbReference>
<dbReference type="OrthoDB" id="9803333at2"/>
<dbReference type="RefSeq" id="WP_048513061.1">
    <property type="nucleotide sequence ID" value="NZ_FUXD01000010.1"/>
</dbReference>
<protein>
    <recommendedName>
        <fullName evidence="5">Oxidoreductase</fullName>
    </recommendedName>
</protein>
<dbReference type="Gene3D" id="3.40.50.720">
    <property type="entry name" value="NAD(P)-binding Rossmann-like Domain"/>
    <property type="match status" value="1"/>
</dbReference>
<dbReference type="InterPro" id="IPR002347">
    <property type="entry name" value="SDR_fam"/>
</dbReference>
<comment type="caution">
    <text evidence="3">The sequence shown here is derived from an EMBL/GenBank/DDBJ whole genome shotgun (WGS) entry which is preliminary data.</text>
</comment>